<dbReference type="PANTHER" id="PTHR34093">
    <property type="entry name" value="CHLORIDE CHANNEL CLIC-LIKE PROTEIN 1"/>
    <property type="match status" value="1"/>
</dbReference>
<dbReference type="GO" id="GO:0016020">
    <property type="term" value="C:membrane"/>
    <property type="evidence" value="ECO:0007669"/>
    <property type="project" value="UniProtKB-SubCell"/>
</dbReference>
<reference evidence="9 10" key="1">
    <citation type="submission" date="2020-08" db="EMBL/GenBank/DDBJ databases">
        <title>Aphidius gifuensis genome sequencing and assembly.</title>
        <authorList>
            <person name="Du Z."/>
        </authorList>
    </citation>
    <scope>NUCLEOTIDE SEQUENCE [LARGE SCALE GENOMIC DNA]</scope>
    <source>
        <strain evidence="9">YNYX2018</strain>
        <tissue evidence="9">Adults</tissue>
    </source>
</reference>
<evidence type="ECO:0000313" key="10">
    <source>
        <dbReference type="Proteomes" id="UP000639338"/>
    </source>
</evidence>
<feature type="transmembrane region" description="Helical" evidence="7">
    <location>
        <begin position="211"/>
        <end position="229"/>
    </location>
</feature>
<dbReference type="OrthoDB" id="5837849at2759"/>
<evidence type="ECO:0000256" key="2">
    <source>
        <dbReference type="ARBA" id="ARBA00005944"/>
    </source>
</evidence>
<evidence type="ECO:0000256" key="6">
    <source>
        <dbReference type="ARBA" id="ARBA00023136"/>
    </source>
</evidence>
<keyword evidence="5 7" id="KW-1133">Transmembrane helix</keyword>
<evidence type="ECO:0000256" key="8">
    <source>
        <dbReference type="SAM" id="SignalP"/>
    </source>
</evidence>
<comment type="caution">
    <text evidence="9">The sequence shown here is derived from an EMBL/GenBank/DDBJ whole genome shotgun (WGS) entry which is preliminary data.</text>
</comment>
<feature type="chain" id="PRO_5032640326" description="Chloride channel CLIC-like protein 1" evidence="8">
    <location>
        <begin position="26"/>
        <end position="481"/>
    </location>
</feature>
<dbReference type="PANTHER" id="PTHR34093:SF1">
    <property type="entry name" value="CHLORIDE CHANNEL CLIC-LIKE PROTEIN 1"/>
    <property type="match status" value="1"/>
</dbReference>
<dbReference type="Proteomes" id="UP000639338">
    <property type="component" value="Unassembled WGS sequence"/>
</dbReference>
<feature type="transmembrane region" description="Helical" evidence="7">
    <location>
        <begin position="335"/>
        <end position="368"/>
    </location>
</feature>
<evidence type="ECO:0000256" key="1">
    <source>
        <dbReference type="ARBA" id="ARBA00004141"/>
    </source>
</evidence>
<evidence type="ECO:0000313" key="9">
    <source>
        <dbReference type="EMBL" id="KAF7994906.1"/>
    </source>
</evidence>
<proteinExistence type="inferred from homology"/>
<dbReference type="Pfam" id="PF05934">
    <property type="entry name" value="MCLC"/>
    <property type="match status" value="1"/>
</dbReference>
<dbReference type="AlphaFoldDB" id="A0A834Y1L2"/>
<organism evidence="9 10">
    <name type="scientific">Aphidius gifuensis</name>
    <name type="common">Parasitoid wasp</name>
    <dbReference type="NCBI Taxonomy" id="684658"/>
    <lineage>
        <taxon>Eukaryota</taxon>
        <taxon>Metazoa</taxon>
        <taxon>Ecdysozoa</taxon>
        <taxon>Arthropoda</taxon>
        <taxon>Hexapoda</taxon>
        <taxon>Insecta</taxon>
        <taxon>Pterygota</taxon>
        <taxon>Neoptera</taxon>
        <taxon>Endopterygota</taxon>
        <taxon>Hymenoptera</taxon>
        <taxon>Apocrita</taxon>
        <taxon>Ichneumonoidea</taxon>
        <taxon>Braconidae</taxon>
        <taxon>Aphidiinae</taxon>
        <taxon>Aphidius</taxon>
    </lineage>
</organism>
<gene>
    <name evidence="9" type="ORF">HCN44_004378</name>
</gene>
<protein>
    <recommendedName>
        <fullName evidence="3">Chloride channel CLIC-like protein 1</fullName>
    </recommendedName>
</protein>
<keyword evidence="8" id="KW-0732">Signal</keyword>
<evidence type="ECO:0000256" key="3">
    <source>
        <dbReference type="ARBA" id="ARBA00015571"/>
    </source>
</evidence>
<evidence type="ECO:0000256" key="7">
    <source>
        <dbReference type="SAM" id="Phobius"/>
    </source>
</evidence>
<feature type="transmembrane region" description="Helical" evidence="7">
    <location>
        <begin position="181"/>
        <end position="199"/>
    </location>
</feature>
<dbReference type="InterPro" id="IPR009231">
    <property type="entry name" value="Chloride_chnl_CLIC-like"/>
</dbReference>
<keyword evidence="6 7" id="KW-0472">Membrane</keyword>
<dbReference type="GO" id="GO:0005783">
    <property type="term" value="C:endoplasmic reticulum"/>
    <property type="evidence" value="ECO:0007669"/>
    <property type="project" value="TreeGrafter"/>
</dbReference>
<feature type="signal peptide" evidence="8">
    <location>
        <begin position="1"/>
        <end position="25"/>
    </location>
</feature>
<evidence type="ECO:0000256" key="5">
    <source>
        <dbReference type="ARBA" id="ARBA00022989"/>
    </source>
</evidence>
<dbReference type="EMBL" id="JACMRX010000002">
    <property type="protein sequence ID" value="KAF7994906.1"/>
    <property type="molecule type" value="Genomic_DNA"/>
</dbReference>
<accession>A0A834Y1L2</accession>
<sequence>MIVDKQNCCLTFIFIILCGITQCFARDTFDFSKPLNHDGYVDPHSVYYNKHTKTIQANEESVEPENKKINTLTERKCSQVLHDCLHGKTKDVPDEMFSRRLINMLLGLAVFEENDSFFTSNIVIELTKDELKKLKDFGLGKVTIKDIDSIVTDVFKSPNTNALTSALFIFKSFFIPTASGFWPYKEWIVGSIIFLYMTWTLLKCQWTCFKMILFSIFIIFVVSFTITYLQMYEEAKIKLTAKQLRYTEIPIQCQPYKMTWFDIITTLFSSDTHCQKYQEAIMENPFLQVTPAQALSRMLAVFSFEPIKIAGSTVSEFVKNSIENMPIWTQWALGPILTVLIITAIILITMFILFISIGGSLSLGLGPLKFLSLQKKKNTPQENSSVRSKEKREPIELIVKVQVSNDNLNQQITSESLKIKDSSETSTIKNELNEKIEEKIENIDSKKLAVENNDLKLPLPGTSEKNEIDDYEIIQNISGLE</sequence>
<evidence type="ECO:0000256" key="4">
    <source>
        <dbReference type="ARBA" id="ARBA00022692"/>
    </source>
</evidence>
<keyword evidence="4 7" id="KW-0812">Transmembrane</keyword>
<comment type="similarity">
    <text evidence="2">Belongs to the chloride channel MCLC family.</text>
</comment>
<comment type="subcellular location">
    <subcellularLocation>
        <location evidence="1">Membrane</location>
        <topology evidence="1">Multi-pass membrane protein</topology>
    </subcellularLocation>
</comment>
<name>A0A834Y1L2_APHGI</name>
<dbReference type="GO" id="GO:0005254">
    <property type="term" value="F:chloride channel activity"/>
    <property type="evidence" value="ECO:0007669"/>
    <property type="project" value="TreeGrafter"/>
</dbReference>
<keyword evidence="10" id="KW-1185">Reference proteome</keyword>